<evidence type="ECO:0000313" key="2">
    <source>
        <dbReference type="Proteomes" id="UP000091857"/>
    </source>
</evidence>
<evidence type="ECO:0000313" key="1">
    <source>
        <dbReference type="EMBL" id="KAG8652530.1"/>
    </source>
</evidence>
<name>A0ACB7HJS6_MANES</name>
<proteinExistence type="predicted"/>
<protein>
    <submittedName>
        <fullName evidence="1">Uncharacterized protein</fullName>
    </submittedName>
</protein>
<dbReference type="Proteomes" id="UP000091857">
    <property type="component" value="Chromosome 6"/>
</dbReference>
<reference evidence="2" key="1">
    <citation type="journal article" date="2016" name="Nat. Biotechnol.">
        <title>Sequencing wild and cultivated cassava and related species reveals extensive interspecific hybridization and genetic diversity.</title>
        <authorList>
            <person name="Bredeson J.V."/>
            <person name="Lyons J.B."/>
            <person name="Prochnik S.E."/>
            <person name="Wu G.A."/>
            <person name="Ha C.M."/>
            <person name="Edsinger-Gonzales E."/>
            <person name="Grimwood J."/>
            <person name="Schmutz J."/>
            <person name="Rabbi I.Y."/>
            <person name="Egesi C."/>
            <person name="Nauluvula P."/>
            <person name="Lebot V."/>
            <person name="Ndunguru J."/>
            <person name="Mkamilo G."/>
            <person name="Bart R.S."/>
            <person name="Setter T.L."/>
            <person name="Gleadow R.M."/>
            <person name="Kulakow P."/>
            <person name="Ferguson M.E."/>
            <person name="Rounsley S."/>
            <person name="Rokhsar D.S."/>
        </authorList>
    </citation>
    <scope>NUCLEOTIDE SEQUENCE [LARGE SCALE GENOMIC DNA]</scope>
    <source>
        <strain evidence="2">cv. AM560-2</strain>
    </source>
</reference>
<keyword evidence="2" id="KW-1185">Reference proteome</keyword>
<sequence>MANPRCHVIVIPYPAQGHINPLLQFAKRLASKGVKATLATTPYTINSIHAPTVGVEPISDGFDEGGFKQSSGVEAYLESFKAVGSRTLSELILKFNASDSPVRCIVYDSLLTWPVDVARQFGIYAAVFLTNSASVCSMYWQIDQGLLNLPVEQETVPVSLPGLPSLGFQELPSFLASPTTQSAYLAAILEKFHSLDKNDWVFCNSFEELEIQLVGAMRGLWPVVMVGPMVPSAYLDQQIDGDTAYGASLWEPTTDQCLRWLDMKPPDSVIYVSFGSMADISAKQVEEMAWGLEASKRPFLWVIKDSENKLPDDFISSIGETGIVVAWCNQLEVLAHQAVGCFVTHCGWNSTLEGLSLGVPMVCVTQWSDQPTNAKFVEEVWKVGVRAEKDEEGIVRRKELEKCIREVMVGERSGEMKNNASKWRDLAKVAVRLGGSSDTNVDQFVVKLLDEKKT</sequence>
<accession>A0ACB7HJS6</accession>
<dbReference type="EMBL" id="CM004392">
    <property type="protein sequence ID" value="KAG8652530.1"/>
    <property type="molecule type" value="Genomic_DNA"/>
</dbReference>
<organism evidence="1 2">
    <name type="scientific">Manihot esculenta</name>
    <name type="common">Cassava</name>
    <name type="synonym">Jatropha manihot</name>
    <dbReference type="NCBI Taxonomy" id="3983"/>
    <lineage>
        <taxon>Eukaryota</taxon>
        <taxon>Viridiplantae</taxon>
        <taxon>Streptophyta</taxon>
        <taxon>Embryophyta</taxon>
        <taxon>Tracheophyta</taxon>
        <taxon>Spermatophyta</taxon>
        <taxon>Magnoliopsida</taxon>
        <taxon>eudicotyledons</taxon>
        <taxon>Gunneridae</taxon>
        <taxon>Pentapetalae</taxon>
        <taxon>rosids</taxon>
        <taxon>fabids</taxon>
        <taxon>Malpighiales</taxon>
        <taxon>Euphorbiaceae</taxon>
        <taxon>Crotonoideae</taxon>
        <taxon>Manihoteae</taxon>
        <taxon>Manihot</taxon>
    </lineage>
</organism>
<comment type="caution">
    <text evidence="1">The sequence shown here is derived from an EMBL/GenBank/DDBJ whole genome shotgun (WGS) entry which is preliminary data.</text>
</comment>
<gene>
    <name evidence="1" type="ORF">MANES_06G101500v8</name>
</gene>